<feature type="compositionally biased region" description="Basic and acidic residues" evidence="6">
    <location>
        <begin position="624"/>
        <end position="652"/>
    </location>
</feature>
<proteinExistence type="inferred from homology"/>
<evidence type="ECO:0000259" key="7">
    <source>
        <dbReference type="Pfam" id="PF04130"/>
    </source>
</evidence>
<dbReference type="GO" id="GO:0000930">
    <property type="term" value="C:gamma-tubulin complex"/>
    <property type="evidence" value="ECO:0007669"/>
    <property type="project" value="TreeGrafter"/>
</dbReference>
<dbReference type="GO" id="GO:0051225">
    <property type="term" value="P:spindle assembly"/>
    <property type="evidence" value="ECO:0007669"/>
    <property type="project" value="TreeGrafter"/>
</dbReference>
<feature type="compositionally biased region" description="Polar residues" evidence="6">
    <location>
        <begin position="609"/>
        <end position="623"/>
    </location>
</feature>
<accession>A0A2C6L4G3</accession>
<feature type="compositionally biased region" description="Low complexity" evidence="6">
    <location>
        <begin position="727"/>
        <end position="737"/>
    </location>
</feature>
<protein>
    <submittedName>
        <fullName evidence="8">Spc97 spc98 family protein</fullName>
    </submittedName>
</protein>
<feature type="compositionally biased region" description="Low complexity" evidence="6">
    <location>
        <begin position="1039"/>
        <end position="1055"/>
    </location>
</feature>
<reference evidence="8 9" key="1">
    <citation type="journal article" date="2017" name="Int. J. Parasitol.">
        <title>The genome of the protozoan parasite Cystoisospora suis and a reverse vaccinology approach to identify vaccine candidates.</title>
        <authorList>
            <person name="Palmieri N."/>
            <person name="Shrestha A."/>
            <person name="Ruttkowski B."/>
            <person name="Beck T."/>
            <person name="Vogl C."/>
            <person name="Tomley F."/>
            <person name="Blake D.P."/>
            <person name="Joachim A."/>
        </authorList>
    </citation>
    <scope>NUCLEOTIDE SEQUENCE [LARGE SCALE GENOMIC DNA]</scope>
    <source>
        <strain evidence="8 9">Wien I</strain>
    </source>
</reference>
<dbReference type="VEuPathDB" id="ToxoDB:CSUI_003698"/>
<name>A0A2C6L4G3_9APIC</name>
<dbReference type="GO" id="GO:0000922">
    <property type="term" value="C:spindle pole"/>
    <property type="evidence" value="ECO:0007669"/>
    <property type="project" value="InterPro"/>
</dbReference>
<keyword evidence="5" id="KW-0206">Cytoskeleton</keyword>
<feature type="compositionally biased region" description="Basic and acidic residues" evidence="6">
    <location>
        <begin position="1057"/>
        <end position="1095"/>
    </location>
</feature>
<feature type="region of interest" description="Disordered" evidence="6">
    <location>
        <begin position="44"/>
        <end position="66"/>
    </location>
</feature>
<dbReference type="InterPro" id="IPR040457">
    <property type="entry name" value="GCP_C"/>
</dbReference>
<feature type="compositionally biased region" description="Acidic residues" evidence="6">
    <location>
        <begin position="1144"/>
        <end position="1157"/>
    </location>
</feature>
<organism evidence="8 9">
    <name type="scientific">Cystoisospora suis</name>
    <dbReference type="NCBI Taxonomy" id="483139"/>
    <lineage>
        <taxon>Eukaryota</taxon>
        <taxon>Sar</taxon>
        <taxon>Alveolata</taxon>
        <taxon>Apicomplexa</taxon>
        <taxon>Conoidasida</taxon>
        <taxon>Coccidia</taxon>
        <taxon>Eucoccidiorida</taxon>
        <taxon>Eimeriorina</taxon>
        <taxon>Sarcocystidae</taxon>
        <taxon>Cystoisospora</taxon>
    </lineage>
</organism>
<keyword evidence="9" id="KW-1185">Reference proteome</keyword>
<dbReference type="InterPro" id="IPR007259">
    <property type="entry name" value="GCP"/>
</dbReference>
<feature type="compositionally biased region" description="Acidic residues" evidence="6">
    <location>
        <begin position="949"/>
        <end position="972"/>
    </location>
</feature>
<comment type="similarity">
    <text evidence="2">Belongs to the TUBGCP family.</text>
</comment>
<dbReference type="GO" id="GO:0051321">
    <property type="term" value="P:meiotic cell cycle"/>
    <property type="evidence" value="ECO:0007669"/>
    <property type="project" value="TreeGrafter"/>
</dbReference>
<keyword evidence="4" id="KW-0493">Microtubule</keyword>
<dbReference type="Proteomes" id="UP000221165">
    <property type="component" value="Unassembled WGS sequence"/>
</dbReference>
<dbReference type="GO" id="GO:0000278">
    <property type="term" value="P:mitotic cell cycle"/>
    <property type="evidence" value="ECO:0007669"/>
    <property type="project" value="TreeGrafter"/>
</dbReference>
<evidence type="ECO:0000313" key="9">
    <source>
        <dbReference type="Proteomes" id="UP000221165"/>
    </source>
</evidence>
<dbReference type="AlphaFoldDB" id="A0A2C6L4G3"/>
<feature type="region of interest" description="Disordered" evidence="6">
    <location>
        <begin position="410"/>
        <end position="1179"/>
    </location>
</feature>
<feature type="compositionally biased region" description="Basic and acidic residues" evidence="6">
    <location>
        <begin position="312"/>
        <end position="356"/>
    </location>
</feature>
<gene>
    <name evidence="8" type="ORF">CSUI_003698</name>
</gene>
<dbReference type="EMBL" id="MIGC01001668">
    <property type="protein sequence ID" value="PHJ22453.1"/>
    <property type="molecule type" value="Genomic_DNA"/>
</dbReference>
<feature type="compositionally biased region" description="Basic and acidic residues" evidence="6">
    <location>
        <begin position="560"/>
        <end position="585"/>
    </location>
</feature>
<feature type="compositionally biased region" description="Low complexity" evidence="6">
    <location>
        <begin position="410"/>
        <end position="462"/>
    </location>
</feature>
<feature type="compositionally biased region" description="Basic and acidic residues" evidence="6">
    <location>
        <begin position="785"/>
        <end position="843"/>
    </location>
</feature>
<dbReference type="PANTHER" id="PTHR19302">
    <property type="entry name" value="GAMMA TUBULIN COMPLEX PROTEIN"/>
    <property type="match status" value="1"/>
</dbReference>
<dbReference type="GO" id="GO:0051011">
    <property type="term" value="F:microtubule minus-end binding"/>
    <property type="evidence" value="ECO:0007669"/>
    <property type="project" value="TreeGrafter"/>
</dbReference>
<dbReference type="GO" id="GO:0031122">
    <property type="term" value="P:cytoplasmic microtubule organization"/>
    <property type="evidence" value="ECO:0007669"/>
    <property type="project" value="TreeGrafter"/>
</dbReference>
<evidence type="ECO:0000256" key="1">
    <source>
        <dbReference type="ARBA" id="ARBA00004245"/>
    </source>
</evidence>
<feature type="compositionally biased region" description="Acidic residues" evidence="6">
    <location>
        <begin position="925"/>
        <end position="941"/>
    </location>
</feature>
<dbReference type="GO" id="GO:0007020">
    <property type="term" value="P:microtubule nucleation"/>
    <property type="evidence" value="ECO:0007669"/>
    <property type="project" value="InterPro"/>
</dbReference>
<dbReference type="OrthoDB" id="348331at2759"/>
<evidence type="ECO:0000256" key="3">
    <source>
        <dbReference type="ARBA" id="ARBA00022490"/>
    </source>
</evidence>
<dbReference type="Gene3D" id="1.20.120.1900">
    <property type="entry name" value="Gamma-tubulin complex, C-terminal domain"/>
    <property type="match status" value="1"/>
</dbReference>
<sequence length="1229" mass="137520">MHAIPSLCETAQLLSHSTDREESLRKLLGFSSLLSPYDNALSSTKRHGGLAREGEGRNGFPQASSSSLHAFTTRRLSPSDWHRRVCLRFQCGWPLSLLYGSQALSSYELIFRFLLHLHLAQRQLSDLWSHIHSTKRLFSLSDTPLHLRQTTLIGEEMRFFVRNLFFYATSDVIDHHYRTFMSHLDRISSSSSSSSSSFSDIQHLHKQFLDLLLLDLFLTDIPLLQSITKCLTVCLVLSRHVLKFSFSPPDLLLPLSSSSSLFLDEKDDTKAATMKTAASSSSPRSLAQRQSTSQSVGPGSRLSRQSSLAKGVGEEERGRHLAEARNGDRSKESTKMNEKDMRRLNEERKRDHIRSAVESDGYGGMVNTARNTFLENYQLFLRKLQSFTRRHPASPSSHLLFRLDFNGYLSSSSSSSPQPSSSSSSYRHSTPSSSSASFSSRFSLPGMTPPSSSSGRTSGVCTAAPTPGLPPSPEDGAHFPSHSRHSHPASSYGPGGTVANLLSSTPRSSSSSTSSAMMSHSAGTPVPLLLQAQQHQPSSLPSSPLPPSRGGVQQSLLLGSRREKERERKRGEEEEERSRLAEERNVNNPLPSQKKSLHETARGLKFNPQEESLSQTSPLLSQENTRREDPVKEEDERPLYSNVEEGREENRKQRTSMPAGSIDAETSSSSSASSSSRYSHPHQLQPRRPSTPRLVSSSLESSSLPSINKATFERPPVSSLDKAKEPSSSSLFGSHSSQATTRPVESSPYPSSSSSAYLKHTPHFSSSSPSGVFPSSSSLSSSSVMDRRRNMNGDAPSERGKNRLVESREREDVDHSRSSLLLEKEKRGDLRRGMMSDTRRSYLDQEEEEDVGVSFLGDDTSGRMKKGVSSSSTSPLGHKQITSDRQILKTGKTPNISGVHTPPESMTERLGHHSGRPRRQRDILDTDEENGDSIPSEDEDPLPLVDGHFDEEEEEDFESAGEGDEEEEEEVLIEQRGGGEEEEDFDAVLRSFQARLRGKGGASQIRRNDRSSLSHPHNGDPLMVEEEEEMRERKRGEASSFTLSSSRRLKTSTSSAIREEERREAPNSRKDMFQGRSSTRREALSLGPRGERMNNEDDGEEEDFLDEEEEDDLLERDEDEEEELSSSSRYTKHSRGQNIKSLLSDEEEEDEEEEEEEIGSKDDRIEDKRGRRAVEESEKSFYLHQYRRERLLRINGKKRNEEEEGSLSPVESYASSYLKSRRHRKEEED</sequence>
<dbReference type="GO" id="GO:0005874">
    <property type="term" value="C:microtubule"/>
    <property type="evidence" value="ECO:0007669"/>
    <property type="project" value="UniProtKB-KW"/>
</dbReference>
<feature type="compositionally biased region" description="Basic residues" evidence="6">
    <location>
        <begin position="1219"/>
        <end position="1229"/>
    </location>
</feature>
<dbReference type="Pfam" id="PF04130">
    <property type="entry name" value="GCP_C_terminal"/>
    <property type="match status" value="1"/>
</dbReference>
<evidence type="ECO:0000256" key="2">
    <source>
        <dbReference type="ARBA" id="ARBA00010337"/>
    </source>
</evidence>
<feature type="compositionally biased region" description="Low complexity" evidence="6">
    <location>
        <begin position="764"/>
        <end position="784"/>
    </location>
</feature>
<feature type="compositionally biased region" description="Low complexity" evidence="6">
    <location>
        <begin position="273"/>
        <end position="282"/>
    </location>
</feature>
<evidence type="ECO:0000256" key="6">
    <source>
        <dbReference type="SAM" id="MobiDB-lite"/>
    </source>
</evidence>
<feature type="domain" description="Gamma tubulin complex component C-terminal" evidence="7">
    <location>
        <begin position="86"/>
        <end position="408"/>
    </location>
</feature>
<comment type="caution">
    <text evidence="8">The sequence shown here is derived from an EMBL/GenBank/DDBJ whole genome shotgun (WGS) entry which is preliminary data.</text>
</comment>
<feature type="compositionally biased region" description="Low complexity" evidence="6">
    <location>
        <begin position="503"/>
        <end position="542"/>
    </location>
</feature>
<comment type="subcellular location">
    <subcellularLocation>
        <location evidence="1">Cytoplasm</location>
        <location evidence="1">Cytoskeleton</location>
    </subcellularLocation>
</comment>
<feature type="compositionally biased region" description="Polar residues" evidence="6">
    <location>
        <begin position="283"/>
        <end position="308"/>
    </location>
</feature>
<dbReference type="GO" id="GO:0043015">
    <property type="term" value="F:gamma-tubulin binding"/>
    <property type="evidence" value="ECO:0007669"/>
    <property type="project" value="InterPro"/>
</dbReference>
<feature type="compositionally biased region" description="Low complexity" evidence="6">
    <location>
        <begin position="694"/>
        <end position="706"/>
    </location>
</feature>
<evidence type="ECO:0000256" key="4">
    <source>
        <dbReference type="ARBA" id="ARBA00022701"/>
    </source>
</evidence>
<keyword evidence="3" id="KW-0963">Cytoplasm</keyword>
<feature type="compositionally biased region" description="Low complexity" evidence="6">
    <location>
        <begin position="746"/>
        <end position="755"/>
    </location>
</feature>
<feature type="region of interest" description="Disordered" evidence="6">
    <location>
        <begin position="1193"/>
        <end position="1229"/>
    </location>
</feature>
<feature type="compositionally biased region" description="Low complexity" evidence="6">
    <location>
        <begin position="667"/>
        <end position="676"/>
    </location>
</feature>
<dbReference type="InterPro" id="IPR042241">
    <property type="entry name" value="GCP_C_sf"/>
</dbReference>
<evidence type="ECO:0000256" key="5">
    <source>
        <dbReference type="ARBA" id="ARBA00023212"/>
    </source>
</evidence>
<feature type="region of interest" description="Disordered" evidence="6">
    <location>
        <begin position="273"/>
        <end position="356"/>
    </location>
</feature>
<dbReference type="GeneID" id="94427104"/>
<dbReference type="RefSeq" id="XP_067924130.1">
    <property type="nucleotide sequence ID" value="XM_068063893.1"/>
</dbReference>
<feature type="compositionally biased region" description="Acidic residues" evidence="6">
    <location>
        <begin position="1096"/>
        <end position="1124"/>
    </location>
</feature>
<feature type="compositionally biased region" description="Basic and acidic residues" evidence="6">
    <location>
        <begin position="1158"/>
        <end position="1179"/>
    </location>
</feature>
<evidence type="ECO:0000313" key="8">
    <source>
        <dbReference type="EMBL" id="PHJ22453.1"/>
    </source>
</evidence>